<dbReference type="GeneID" id="19337448"/>
<feature type="signal peptide" evidence="1">
    <location>
        <begin position="1"/>
        <end position="17"/>
    </location>
</feature>
<protein>
    <submittedName>
        <fullName evidence="2">Uncharacterized protein</fullName>
    </submittedName>
</protein>
<dbReference type="AlphaFoldDB" id="M3AYL3"/>
<dbReference type="Proteomes" id="UP000016932">
    <property type="component" value="Unassembled WGS sequence"/>
</dbReference>
<proteinExistence type="predicted"/>
<dbReference type="KEGG" id="pfj:MYCFIDRAFT_211577"/>
<sequence>MLLIMLLSMLLLLFLLARHRICCGRTRSRGILRNSALLSHSAAKIAMYLRAMIDALKHARSTAVIILSSTKLCGLSFSLLGLIQVMSQIVDLITQFLNFCQKGVVELDESWLDIDLDSVLDRRSLMLLGTRSLLSG</sequence>
<evidence type="ECO:0000313" key="3">
    <source>
        <dbReference type="Proteomes" id="UP000016932"/>
    </source>
</evidence>
<reference evidence="2 3" key="1">
    <citation type="journal article" date="2012" name="PLoS Pathog.">
        <title>Diverse lifestyles and strategies of plant pathogenesis encoded in the genomes of eighteen Dothideomycetes fungi.</title>
        <authorList>
            <person name="Ohm R.A."/>
            <person name="Feau N."/>
            <person name="Henrissat B."/>
            <person name="Schoch C.L."/>
            <person name="Horwitz B.A."/>
            <person name="Barry K.W."/>
            <person name="Condon B.J."/>
            <person name="Copeland A.C."/>
            <person name="Dhillon B."/>
            <person name="Glaser F."/>
            <person name="Hesse C.N."/>
            <person name="Kosti I."/>
            <person name="LaButti K."/>
            <person name="Lindquist E.A."/>
            <person name="Lucas S."/>
            <person name="Salamov A.A."/>
            <person name="Bradshaw R.E."/>
            <person name="Ciuffetti L."/>
            <person name="Hamelin R.C."/>
            <person name="Kema G.H.J."/>
            <person name="Lawrence C."/>
            <person name="Scott J.A."/>
            <person name="Spatafora J.W."/>
            <person name="Turgeon B.G."/>
            <person name="de Wit P.J.G.M."/>
            <person name="Zhong S."/>
            <person name="Goodwin S.B."/>
            <person name="Grigoriev I.V."/>
        </authorList>
    </citation>
    <scope>NUCLEOTIDE SEQUENCE [LARGE SCALE GENOMIC DNA]</scope>
    <source>
        <strain evidence="2 3">CIRAD86</strain>
    </source>
</reference>
<keyword evidence="1" id="KW-0732">Signal</keyword>
<feature type="chain" id="PRO_5004031560" evidence="1">
    <location>
        <begin position="18"/>
        <end position="136"/>
    </location>
</feature>
<evidence type="ECO:0000313" key="2">
    <source>
        <dbReference type="EMBL" id="EME82262.1"/>
    </source>
</evidence>
<organism evidence="2 3">
    <name type="scientific">Pseudocercospora fijiensis (strain CIRAD86)</name>
    <name type="common">Black leaf streak disease fungus</name>
    <name type="synonym">Mycosphaerella fijiensis</name>
    <dbReference type="NCBI Taxonomy" id="383855"/>
    <lineage>
        <taxon>Eukaryota</taxon>
        <taxon>Fungi</taxon>
        <taxon>Dikarya</taxon>
        <taxon>Ascomycota</taxon>
        <taxon>Pezizomycotina</taxon>
        <taxon>Dothideomycetes</taxon>
        <taxon>Dothideomycetidae</taxon>
        <taxon>Mycosphaerellales</taxon>
        <taxon>Mycosphaerellaceae</taxon>
        <taxon>Pseudocercospora</taxon>
    </lineage>
</organism>
<dbReference type="RefSeq" id="XP_007927662.1">
    <property type="nucleotide sequence ID" value="XM_007929471.1"/>
</dbReference>
<evidence type="ECO:0000256" key="1">
    <source>
        <dbReference type="SAM" id="SignalP"/>
    </source>
</evidence>
<name>M3AYL3_PSEFD</name>
<dbReference type="HOGENOM" id="CLU_1876324_0_0_1"/>
<keyword evidence="3" id="KW-1185">Reference proteome</keyword>
<gene>
    <name evidence="2" type="ORF">MYCFIDRAFT_211577</name>
</gene>
<accession>M3AYL3</accession>
<dbReference type="EMBL" id="KB446559">
    <property type="protein sequence ID" value="EME82262.1"/>
    <property type="molecule type" value="Genomic_DNA"/>
</dbReference>
<dbReference type="VEuPathDB" id="FungiDB:MYCFIDRAFT_211577"/>